<comment type="similarity">
    <text evidence="2">Belongs to the folylpolyglutamate synthase family.</text>
</comment>
<keyword evidence="8" id="KW-0067">ATP-binding</keyword>
<dbReference type="UniPathway" id="UPA00850"/>
<dbReference type="SUPFAM" id="SSF53244">
    <property type="entry name" value="MurD-like peptide ligases, peptide-binding domain"/>
    <property type="match status" value="1"/>
</dbReference>
<keyword evidence="9" id="KW-0460">Magnesium</keyword>
<evidence type="ECO:0000256" key="1">
    <source>
        <dbReference type="ARBA" id="ARBA00005150"/>
    </source>
</evidence>
<dbReference type="GO" id="GO:0005739">
    <property type="term" value="C:mitochondrion"/>
    <property type="evidence" value="ECO:0007669"/>
    <property type="project" value="TreeGrafter"/>
</dbReference>
<dbReference type="AlphaFoldDB" id="A0A8H4RW36"/>
<dbReference type="GO" id="GO:0005829">
    <property type="term" value="C:cytosol"/>
    <property type="evidence" value="ECO:0007669"/>
    <property type="project" value="TreeGrafter"/>
</dbReference>
<dbReference type="Gene3D" id="3.90.190.20">
    <property type="entry name" value="Mur ligase, C-terminal domain"/>
    <property type="match status" value="1"/>
</dbReference>
<dbReference type="PANTHER" id="PTHR11136">
    <property type="entry name" value="FOLYLPOLYGLUTAMATE SYNTHASE-RELATED"/>
    <property type="match status" value="1"/>
</dbReference>
<keyword evidence="4" id="KW-0554">One-carbon metabolism</keyword>
<dbReference type="SUPFAM" id="SSF53623">
    <property type="entry name" value="MurD-like peptide ligases, catalytic domain"/>
    <property type="match status" value="1"/>
</dbReference>
<evidence type="ECO:0000256" key="3">
    <source>
        <dbReference type="ARBA" id="ARBA00013025"/>
    </source>
</evidence>
<evidence type="ECO:0000256" key="6">
    <source>
        <dbReference type="ARBA" id="ARBA00022723"/>
    </source>
</evidence>
<sequence>MPFLISVRESIRINSNPISDAAFAKYFFEVWDKLSNDALQNPGTYRPGYNQFLTLLAFHVFFSEQVDVAIFETNSGGTHDATNIVKPNVVGITRLGIDHVSTLGSTIESIAWHKSGIFKYQVPAFSSIQVPAATTVLKKRATEKLSQLNFVNVDDKLPADVFKPVVQRENASLALALSSAFLQENAPQEDCEITAQDISRAIELFTWPGRFQQINNANCQWFLDSAHNRMSLSVVGKWFAETTMETKSHASERDGRDLVKEIARCLQENGVQMQHVIFCAMEESKDLNHNHRFEVSEEMRDLYAATWRTVDSTAQISLKPSIKEALSLATTIADRENGMRTLVTGSSYLVGAALYLLKSRKH</sequence>
<evidence type="ECO:0000256" key="7">
    <source>
        <dbReference type="ARBA" id="ARBA00022741"/>
    </source>
</evidence>
<dbReference type="OrthoDB" id="5212574at2759"/>
<evidence type="ECO:0000313" key="14">
    <source>
        <dbReference type="Proteomes" id="UP000566819"/>
    </source>
</evidence>
<organism evidence="13 14">
    <name type="scientific">Cudoniella acicularis</name>
    <dbReference type="NCBI Taxonomy" id="354080"/>
    <lineage>
        <taxon>Eukaryota</taxon>
        <taxon>Fungi</taxon>
        <taxon>Dikarya</taxon>
        <taxon>Ascomycota</taxon>
        <taxon>Pezizomycotina</taxon>
        <taxon>Leotiomycetes</taxon>
        <taxon>Helotiales</taxon>
        <taxon>Tricladiaceae</taxon>
        <taxon>Cudoniella</taxon>
    </lineage>
</organism>
<comment type="caution">
    <text evidence="13">The sequence shown here is derived from an EMBL/GenBank/DDBJ whole genome shotgun (WGS) entry which is preliminary data.</text>
</comment>
<keyword evidence="14" id="KW-1185">Reference proteome</keyword>
<dbReference type="EC" id="6.3.2.17" evidence="3"/>
<protein>
    <recommendedName>
        <fullName evidence="3">tetrahydrofolate synthase</fullName>
        <ecNumber evidence="3">6.3.2.17</ecNumber>
    </recommendedName>
    <alternativeName>
        <fullName evidence="11">Folylpoly-gamma-glutamate synthetase</fullName>
    </alternativeName>
    <alternativeName>
        <fullName evidence="10">Tetrahydrofolylpolyglutamate synthase</fullName>
    </alternativeName>
</protein>
<accession>A0A8H4RW36</accession>
<dbReference type="NCBIfam" id="TIGR01499">
    <property type="entry name" value="folC"/>
    <property type="match status" value="1"/>
</dbReference>
<evidence type="ECO:0000256" key="11">
    <source>
        <dbReference type="ARBA" id="ARBA00030876"/>
    </source>
</evidence>
<dbReference type="InterPro" id="IPR036615">
    <property type="entry name" value="Mur_ligase_C_dom_sf"/>
</dbReference>
<name>A0A8H4RW36_9HELO</name>
<dbReference type="PANTHER" id="PTHR11136:SF5">
    <property type="entry name" value="FOLYLPOLYGLUTAMATE SYNTHASE, MITOCHONDRIAL"/>
    <property type="match status" value="1"/>
</dbReference>
<dbReference type="Gene3D" id="3.40.1190.10">
    <property type="entry name" value="Mur-like, catalytic domain"/>
    <property type="match status" value="1"/>
</dbReference>
<evidence type="ECO:0000256" key="4">
    <source>
        <dbReference type="ARBA" id="ARBA00022563"/>
    </source>
</evidence>
<evidence type="ECO:0000256" key="5">
    <source>
        <dbReference type="ARBA" id="ARBA00022598"/>
    </source>
</evidence>
<evidence type="ECO:0000313" key="13">
    <source>
        <dbReference type="EMBL" id="KAF4637067.1"/>
    </source>
</evidence>
<keyword evidence="5" id="KW-0436">Ligase</keyword>
<dbReference type="EMBL" id="JAAMPI010000037">
    <property type="protein sequence ID" value="KAF4637067.1"/>
    <property type="molecule type" value="Genomic_DNA"/>
</dbReference>
<gene>
    <name evidence="13" type="ORF">G7Y89_g1008</name>
</gene>
<evidence type="ECO:0000256" key="8">
    <source>
        <dbReference type="ARBA" id="ARBA00022840"/>
    </source>
</evidence>
<dbReference type="GO" id="GO:0006730">
    <property type="term" value="P:one-carbon metabolic process"/>
    <property type="evidence" value="ECO:0007669"/>
    <property type="project" value="UniProtKB-KW"/>
</dbReference>
<reference evidence="13 14" key="1">
    <citation type="submission" date="2020-03" db="EMBL/GenBank/DDBJ databases">
        <title>Draft Genome Sequence of Cudoniella acicularis.</title>
        <authorList>
            <person name="Buettner E."/>
            <person name="Kellner H."/>
        </authorList>
    </citation>
    <scope>NUCLEOTIDE SEQUENCE [LARGE SCALE GENOMIC DNA]</scope>
    <source>
        <strain evidence="13 14">DSM 108380</strain>
    </source>
</reference>
<keyword evidence="7" id="KW-0547">Nucleotide-binding</keyword>
<keyword evidence="6" id="KW-0479">Metal-binding</keyword>
<dbReference type="GO" id="GO:0005524">
    <property type="term" value="F:ATP binding"/>
    <property type="evidence" value="ECO:0007669"/>
    <property type="project" value="UniProtKB-KW"/>
</dbReference>
<comment type="pathway">
    <text evidence="1">Cofactor biosynthesis; tetrahydrofolylpolyglutamate biosynthesis.</text>
</comment>
<dbReference type="Proteomes" id="UP000566819">
    <property type="component" value="Unassembled WGS sequence"/>
</dbReference>
<dbReference type="InterPro" id="IPR036565">
    <property type="entry name" value="Mur-like_cat_sf"/>
</dbReference>
<dbReference type="GO" id="GO:0046872">
    <property type="term" value="F:metal ion binding"/>
    <property type="evidence" value="ECO:0007669"/>
    <property type="project" value="UniProtKB-KW"/>
</dbReference>
<evidence type="ECO:0000256" key="9">
    <source>
        <dbReference type="ARBA" id="ARBA00022842"/>
    </source>
</evidence>
<proteinExistence type="inferred from homology"/>
<comment type="catalytic activity">
    <reaction evidence="12">
        <text>(6S)-5,6,7,8-tetrahydrofolyl-(gamma-L-Glu)(n) + L-glutamate + ATP = (6S)-5,6,7,8-tetrahydrofolyl-(gamma-L-Glu)(n+1) + ADP + phosphate + H(+)</text>
        <dbReference type="Rhea" id="RHEA:10580"/>
        <dbReference type="Rhea" id="RHEA-COMP:14738"/>
        <dbReference type="Rhea" id="RHEA-COMP:14740"/>
        <dbReference type="ChEBI" id="CHEBI:15378"/>
        <dbReference type="ChEBI" id="CHEBI:29985"/>
        <dbReference type="ChEBI" id="CHEBI:30616"/>
        <dbReference type="ChEBI" id="CHEBI:43474"/>
        <dbReference type="ChEBI" id="CHEBI:141005"/>
        <dbReference type="ChEBI" id="CHEBI:456216"/>
        <dbReference type="EC" id="6.3.2.17"/>
    </reaction>
</comment>
<evidence type="ECO:0000256" key="2">
    <source>
        <dbReference type="ARBA" id="ARBA00008276"/>
    </source>
</evidence>
<evidence type="ECO:0000256" key="10">
    <source>
        <dbReference type="ARBA" id="ARBA00030592"/>
    </source>
</evidence>
<evidence type="ECO:0000256" key="12">
    <source>
        <dbReference type="ARBA" id="ARBA00047493"/>
    </source>
</evidence>
<dbReference type="GO" id="GO:0004326">
    <property type="term" value="F:tetrahydrofolylpolyglutamate synthase activity"/>
    <property type="evidence" value="ECO:0007669"/>
    <property type="project" value="UniProtKB-EC"/>
</dbReference>
<dbReference type="InterPro" id="IPR001645">
    <property type="entry name" value="Folylpolyglutamate_synth"/>
</dbReference>